<name>A0A0Q3VI58_9BACI</name>
<dbReference type="Pfam" id="PF12867">
    <property type="entry name" value="DinB_2"/>
    <property type="match status" value="1"/>
</dbReference>
<accession>A0A0Q3VI58</accession>
<keyword evidence="3" id="KW-1185">Reference proteome</keyword>
<feature type="domain" description="DinB-like" evidence="1">
    <location>
        <begin position="12"/>
        <end position="150"/>
    </location>
</feature>
<evidence type="ECO:0000313" key="2">
    <source>
        <dbReference type="EMBL" id="KQL19851.1"/>
    </source>
</evidence>
<proteinExistence type="predicted"/>
<dbReference type="AlphaFoldDB" id="A0A0Q3VI58"/>
<dbReference type="Proteomes" id="UP000050996">
    <property type="component" value="Unassembled WGS sequence"/>
</dbReference>
<evidence type="ECO:0000313" key="3">
    <source>
        <dbReference type="Proteomes" id="UP000050996"/>
    </source>
</evidence>
<evidence type="ECO:0000259" key="1">
    <source>
        <dbReference type="Pfam" id="PF12867"/>
    </source>
</evidence>
<dbReference type="PATRIC" id="fig|1637975.4.peg.3025"/>
<sequence length="178" mass="20768">MNFNMKDAIEVLERTPQTLTYFLTGLSDGWLHCNEGEETWNAIEVVEHLIEGEKNNWIQRLELIISDDSHKTFPPYDRFAHLNNNTEVALEQQLQEFNTLRSQNISKLKSLIDPEKRLELSGTHPVFGSVKLREVISTWVAHDLTHIAQIVRVMAKRYTKDVGPWIEYLSILKKREPK</sequence>
<dbReference type="Gene3D" id="1.20.120.450">
    <property type="entry name" value="dinb family like domain"/>
    <property type="match status" value="1"/>
</dbReference>
<dbReference type="SUPFAM" id="SSF109854">
    <property type="entry name" value="DinB/YfiT-like putative metalloenzymes"/>
    <property type="match status" value="1"/>
</dbReference>
<dbReference type="InterPro" id="IPR034660">
    <property type="entry name" value="DinB/YfiT-like"/>
</dbReference>
<dbReference type="EMBL" id="LJIX01000006">
    <property type="protein sequence ID" value="KQL19851.1"/>
    <property type="molecule type" value="Genomic_DNA"/>
</dbReference>
<comment type="caution">
    <text evidence="2">The sequence shown here is derived from an EMBL/GenBank/DDBJ whole genome shotgun (WGS) entry which is preliminary data.</text>
</comment>
<organism evidence="2 3">
    <name type="scientific">Cytobacillus solani</name>
    <dbReference type="NCBI Taxonomy" id="1637975"/>
    <lineage>
        <taxon>Bacteria</taxon>
        <taxon>Bacillati</taxon>
        <taxon>Bacillota</taxon>
        <taxon>Bacilli</taxon>
        <taxon>Bacillales</taxon>
        <taxon>Bacillaceae</taxon>
        <taxon>Cytobacillus</taxon>
    </lineage>
</organism>
<dbReference type="STRING" id="1637975.AN957_15610"/>
<gene>
    <name evidence="2" type="ORF">AN957_15610</name>
</gene>
<dbReference type="RefSeq" id="WP_056685002.1">
    <property type="nucleotide sequence ID" value="NZ_LJIX01000006.1"/>
</dbReference>
<protein>
    <recommendedName>
        <fullName evidence="1">DinB-like domain-containing protein</fullName>
    </recommendedName>
</protein>
<dbReference type="InterPro" id="IPR024775">
    <property type="entry name" value="DinB-like"/>
</dbReference>
<reference evidence="2 3" key="1">
    <citation type="submission" date="2015-09" db="EMBL/GenBank/DDBJ databases">
        <title>Genome sequencing project for genomic taxonomy and phylogenomics of Bacillus-like bacteria.</title>
        <authorList>
            <person name="Liu B."/>
            <person name="Wang J."/>
            <person name="Zhu Y."/>
            <person name="Liu G."/>
            <person name="Chen Q."/>
            <person name="Chen Z."/>
            <person name="Lan J."/>
            <person name="Che J."/>
            <person name="Ge C."/>
            <person name="Shi H."/>
            <person name="Pan Z."/>
            <person name="Liu X."/>
        </authorList>
    </citation>
    <scope>NUCLEOTIDE SEQUENCE [LARGE SCALE GENOMIC DNA]</scope>
    <source>
        <strain evidence="2 3">FJAT-18043</strain>
    </source>
</reference>